<evidence type="ECO:0000313" key="2">
    <source>
        <dbReference type="EMBL" id="AUW95706.1"/>
    </source>
</evidence>
<dbReference type="AlphaFoldDB" id="A0A2L0D1P7"/>
<feature type="domain" description="DUF218" evidence="1">
    <location>
        <begin position="47"/>
        <end position="193"/>
    </location>
</feature>
<reference evidence="2 3" key="1">
    <citation type="submission" date="2017-12" db="EMBL/GenBank/DDBJ databases">
        <authorList>
            <person name="Hurst M.R.H."/>
        </authorList>
    </citation>
    <scope>NUCLEOTIDE SEQUENCE [LARGE SCALE GENOMIC DNA]</scope>
    <source>
        <strain evidence="2 3">TH11417</strain>
    </source>
</reference>
<dbReference type="Proteomes" id="UP000238956">
    <property type="component" value="Chromosome"/>
</dbReference>
<dbReference type="RefSeq" id="WP_104967067.1">
    <property type="nucleotide sequence ID" value="NZ_CP025536.1"/>
</dbReference>
<dbReference type="GO" id="GO:0005886">
    <property type="term" value="C:plasma membrane"/>
    <property type="evidence" value="ECO:0007669"/>
    <property type="project" value="TreeGrafter"/>
</dbReference>
<sequence>MKPIIPKSPVIPIQLSSEEIAFLTSVTFGAVIQPRKCDVLFVFSGTHPGHWEKAIEAYHKGFAPKIVVTGGRSLTGTAHPDWRGKSEARVIYDHLRKAGIPEEIIVFEDQSTNTLENVLFAKKVFDFKQVNTVMFICKSHATGRQYRTLAQHLPEGIAYIPYTFDASYQGNPVSRENWMTFEEGKRRVWGEYLRILHYGEKGDILPLEKL</sequence>
<name>A0A2L0D1P7_9STRE</name>
<reference evidence="2 3" key="2">
    <citation type="submission" date="2018-02" db="EMBL/GenBank/DDBJ databases">
        <title>Whole genome sequencing analysis of Streptococcus pluranimalium isolated from cattle infected mastitis in China.</title>
        <authorList>
            <person name="Zhang J.-R."/>
            <person name="Hu G.-Z."/>
        </authorList>
    </citation>
    <scope>NUCLEOTIDE SEQUENCE [LARGE SCALE GENOMIC DNA]</scope>
    <source>
        <strain evidence="2 3">TH11417</strain>
    </source>
</reference>
<dbReference type="Gene3D" id="3.40.50.620">
    <property type="entry name" value="HUPs"/>
    <property type="match status" value="1"/>
</dbReference>
<organism evidence="2 3">
    <name type="scientific">Streptococcus pluranimalium</name>
    <dbReference type="NCBI Taxonomy" id="82348"/>
    <lineage>
        <taxon>Bacteria</taxon>
        <taxon>Bacillati</taxon>
        <taxon>Bacillota</taxon>
        <taxon>Bacilli</taxon>
        <taxon>Lactobacillales</taxon>
        <taxon>Streptococcaceae</taxon>
        <taxon>Streptococcus</taxon>
    </lineage>
</organism>
<keyword evidence="3" id="KW-1185">Reference proteome</keyword>
<accession>A0A2L0D1P7</accession>
<dbReference type="InterPro" id="IPR051599">
    <property type="entry name" value="Cell_Envelope_Assoc"/>
</dbReference>
<evidence type="ECO:0000259" key="1">
    <source>
        <dbReference type="Pfam" id="PF02698"/>
    </source>
</evidence>
<dbReference type="Pfam" id="PF02698">
    <property type="entry name" value="DUF218"/>
    <property type="match status" value="1"/>
</dbReference>
<dbReference type="GO" id="GO:0043164">
    <property type="term" value="P:Gram-negative-bacterium-type cell wall biogenesis"/>
    <property type="evidence" value="ECO:0007669"/>
    <property type="project" value="TreeGrafter"/>
</dbReference>
<dbReference type="PANTHER" id="PTHR30336:SF4">
    <property type="entry name" value="ENVELOPE BIOGENESIS FACTOR ELYC"/>
    <property type="match status" value="1"/>
</dbReference>
<dbReference type="InterPro" id="IPR003848">
    <property type="entry name" value="DUF218"/>
</dbReference>
<dbReference type="KEGG" id="splr:C0J00_00400"/>
<dbReference type="EMBL" id="CP025536">
    <property type="protein sequence ID" value="AUW95706.1"/>
    <property type="molecule type" value="Genomic_DNA"/>
</dbReference>
<protein>
    <submittedName>
        <fullName evidence="2">YdcF family protein</fullName>
    </submittedName>
</protein>
<dbReference type="GeneID" id="98392369"/>
<evidence type="ECO:0000313" key="3">
    <source>
        <dbReference type="Proteomes" id="UP000238956"/>
    </source>
</evidence>
<proteinExistence type="predicted"/>
<dbReference type="CDD" id="cd06259">
    <property type="entry name" value="YdcF-like"/>
    <property type="match status" value="1"/>
</dbReference>
<gene>
    <name evidence="2" type="ORF">C0J00_00400</name>
</gene>
<dbReference type="GO" id="GO:0000270">
    <property type="term" value="P:peptidoglycan metabolic process"/>
    <property type="evidence" value="ECO:0007669"/>
    <property type="project" value="TreeGrafter"/>
</dbReference>
<dbReference type="OrthoDB" id="9782395at2"/>
<dbReference type="InterPro" id="IPR014729">
    <property type="entry name" value="Rossmann-like_a/b/a_fold"/>
</dbReference>
<dbReference type="PANTHER" id="PTHR30336">
    <property type="entry name" value="INNER MEMBRANE PROTEIN, PROBABLE PERMEASE"/>
    <property type="match status" value="1"/>
</dbReference>